<evidence type="ECO:0000256" key="1">
    <source>
        <dbReference type="SAM" id="MobiDB-lite"/>
    </source>
</evidence>
<keyword evidence="4" id="KW-1185">Reference proteome</keyword>
<dbReference type="InterPro" id="IPR036249">
    <property type="entry name" value="Thioredoxin-like_sf"/>
</dbReference>
<dbReference type="SUPFAM" id="SSF47616">
    <property type="entry name" value="GST C-terminal domain-like"/>
    <property type="match status" value="1"/>
</dbReference>
<feature type="region of interest" description="Disordered" evidence="1">
    <location>
        <begin position="395"/>
        <end position="414"/>
    </location>
</feature>
<dbReference type="GeneID" id="37137625"/>
<dbReference type="PROSITE" id="PS50405">
    <property type="entry name" value="GST_CTER"/>
    <property type="match status" value="1"/>
</dbReference>
<evidence type="ECO:0000313" key="3">
    <source>
        <dbReference type="EMBL" id="PYH83121.1"/>
    </source>
</evidence>
<evidence type="ECO:0000313" key="4">
    <source>
        <dbReference type="Proteomes" id="UP000248340"/>
    </source>
</evidence>
<feature type="region of interest" description="Disordered" evidence="1">
    <location>
        <begin position="297"/>
        <end position="356"/>
    </location>
</feature>
<dbReference type="SUPFAM" id="SSF52833">
    <property type="entry name" value="Thioredoxin-like"/>
    <property type="match status" value="1"/>
</dbReference>
<dbReference type="Proteomes" id="UP000248340">
    <property type="component" value="Unassembled WGS sequence"/>
</dbReference>
<dbReference type="OrthoDB" id="4500959at2759"/>
<dbReference type="InterPro" id="IPR036282">
    <property type="entry name" value="Glutathione-S-Trfase_C_sf"/>
</dbReference>
<dbReference type="Pfam" id="PF00043">
    <property type="entry name" value="GST_C"/>
    <property type="match status" value="1"/>
</dbReference>
<dbReference type="PANTHER" id="PTHR44051:SF3">
    <property type="entry name" value="TRANSCRIPTIONAL REGULATOR URE2"/>
    <property type="match status" value="1"/>
</dbReference>
<dbReference type="VEuPathDB" id="FungiDB:BO82DRAFT_353124"/>
<dbReference type="InterPro" id="IPR004046">
    <property type="entry name" value="GST_C"/>
</dbReference>
<evidence type="ECO:0000259" key="2">
    <source>
        <dbReference type="PROSITE" id="PS50405"/>
    </source>
</evidence>
<feature type="compositionally biased region" description="Acidic residues" evidence="1">
    <location>
        <begin position="312"/>
        <end position="322"/>
    </location>
</feature>
<dbReference type="AlphaFoldDB" id="A0A319CH23"/>
<feature type="domain" description="GST C-terminal" evidence="2">
    <location>
        <begin position="76"/>
        <end position="197"/>
    </location>
</feature>
<proteinExistence type="predicted"/>
<dbReference type="InterPro" id="IPR010987">
    <property type="entry name" value="Glutathione-S-Trfase_C-like"/>
</dbReference>
<dbReference type="STRING" id="1448315.A0A319CH23"/>
<dbReference type="PANTHER" id="PTHR44051">
    <property type="entry name" value="GLUTATHIONE S-TRANSFERASE-RELATED"/>
    <property type="match status" value="1"/>
</dbReference>
<dbReference type="RefSeq" id="XP_025493321.1">
    <property type="nucleotide sequence ID" value="XM_025634884.1"/>
</dbReference>
<dbReference type="EMBL" id="KZ821691">
    <property type="protein sequence ID" value="PYH83121.1"/>
    <property type="molecule type" value="Genomic_DNA"/>
</dbReference>
<name>A0A319CH23_9EURO</name>
<dbReference type="Gene3D" id="1.20.1050.130">
    <property type="match status" value="2"/>
</dbReference>
<organism evidence="3 4">
    <name type="scientific">Aspergillus uvarum CBS 121591</name>
    <dbReference type="NCBI Taxonomy" id="1448315"/>
    <lineage>
        <taxon>Eukaryota</taxon>
        <taxon>Fungi</taxon>
        <taxon>Dikarya</taxon>
        <taxon>Ascomycota</taxon>
        <taxon>Pezizomycotina</taxon>
        <taxon>Eurotiomycetes</taxon>
        <taxon>Eurotiomycetidae</taxon>
        <taxon>Eurotiales</taxon>
        <taxon>Aspergillaceae</taxon>
        <taxon>Aspergillus</taxon>
        <taxon>Aspergillus subgen. Circumdati</taxon>
    </lineage>
</organism>
<gene>
    <name evidence="3" type="ORF">BO82DRAFT_353124</name>
</gene>
<accession>A0A319CH23</accession>
<protein>
    <recommendedName>
        <fullName evidence="2">GST C-terminal domain-containing protein</fullName>
    </recommendedName>
</protein>
<reference evidence="3 4" key="1">
    <citation type="submission" date="2016-12" db="EMBL/GenBank/DDBJ databases">
        <title>The genomes of Aspergillus section Nigri reveals drivers in fungal speciation.</title>
        <authorList>
            <consortium name="DOE Joint Genome Institute"/>
            <person name="Vesth T.C."/>
            <person name="Nybo J."/>
            <person name="Theobald S."/>
            <person name="Brandl J."/>
            <person name="Frisvad J.C."/>
            <person name="Nielsen K.F."/>
            <person name="Lyhne E.K."/>
            <person name="Kogle M.E."/>
            <person name="Kuo A."/>
            <person name="Riley R."/>
            <person name="Clum A."/>
            <person name="Nolan M."/>
            <person name="Lipzen A."/>
            <person name="Salamov A."/>
            <person name="Henrissat B."/>
            <person name="Wiebenga A."/>
            <person name="De Vries R.P."/>
            <person name="Grigoriev I.V."/>
            <person name="Mortensen U.H."/>
            <person name="Andersen M.R."/>
            <person name="Baker S.E."/>
        </authorList>
    </citation>
    <scope>NUCLEOTIDE SEQUENCE [LARGE SCALE GENOMIC DNA]</scope>
    <source>
        <strain evidence="3 4">CBS 121591</strain>
    </source>
</reference>
<sequence>MVQPLEIRFLVTDPNAWSIVTIAEELAIPYTVHTHQNPSHRSTSIIPSAQELPTLTDPNTQTTLFHANPIIQYLVDHYDRTNLLSHASTTTEKHLLNQWLHLQTTLSSSAHSQTHTVLATLNTALTTKSWLVGERCSHVDLAFLPGLHSLASSDGALGLEPRAYPFVAAWVGRMEMRAAWRRVLAVREGLVRDAEAIRSEEEEEGLLDGESEWEEIEGCSVGVKEDPGADVSVQAVAVEAAVRMDQAEHDDDEEREGILPCAAGFVLQRVSTPRQVHRTDDEEREGILPCGAFGGHAQHISLKPTTTAEVHENDDDDDDDEREGMLPCTVTGLHSEHLPSKGTVVESESESDDEKEGFLPCGAFRAHTQHAPSTTEVEDSDVDDDMREGILPCGAFGAHTQHAPSTTEVEDSDVDDDMREGILPCGAFGTHTEHVTSTAEVEDDDDDDEEEKEGMLPCAGIGMQPQYATCTAEEDDFEREGMPPCSLMGMVY</sequence>